<dbReference type="Proteomes" id="UP000235611">
    <property type="component" value="Unassembled WGS sequence"/>
</dbReference>
<dbReference type="Pfam" id="PF07105">
    <property type="entry name" value="DUF1367"/>
    <property type="match status" value="1"/>
</dbReference>
<accession>A0AAP8SWS8</accession>
<dbReference type="AlphaFoldDB" id="A0AAP8SWS8"/>
<dbReference type="EMBL" id="MDBO01000075">
    <property type="protein sequence ID" value="PMP10240.1"/>
    <property type="molecule type" value="Genomic_DNA"/>
</dbReference>
<evidence type="ECO:0008006" key="3">
    <source>
        <dbReference type="Google" id="ProtNLM"/>
    </source>
</evidence>
<gene>
    <name evidence="1" type="ORF">BCS93_11230</name>
</gene>
<name>A0AAP8SWS8_9VIBR</name>
<dbReference type="InterPro" id="IPR009797">
    <property type="entry name" value="DUF1367"/>
</dbReference>
<comment type="caution">
    <text evidence="1">The sequence shown here is derived from an EMBL/GenBank/DDBJ whole genome shotgun (WGS) entry which is preliminary data.</text>
</comment>
<dbReference type="RefSeq" id="WP_102477795.1">
    <property type="nucleotide sequence ID" value="NZ_MDBO01000075.1"/>
</dbReference>
<reference evidence="2" key="1">
    <citation type="submission" date="2016-07" db="EMBL/GenBank/DDBJ databases">
        <title>Nontailed viruses are major unrecognized killers of bacteria in the ocean.</title>
        <authorList>
            <person name="Kauffman K."/>
            <person name="Hussain F."/>
            <person name="Yang J."/>
            <person name="Arevalo P."/>
            <person name="Brown J."/>
            <person name="Cutler M."/>
            <person name="Kelly L."/>
            <person name="Polz M.F."/>
        </authorList>
    </citation>
    <scope>NUCLEOTIDE SEQUENCE [LARGE SCALE GENOMIC DNA]</scope>
    <source>
        <strain evidence="2">10N.222.49.A5</strain>
    </source>
</reference>
<proteinExistence type="predicted"/>
<organism evidence="1 2">
    <name type="scientific">Vibrio breoganii</name>
    <dbReference type="NCBI Taxonomy" id="553239"/>
    <lineage>
        <taxon>Bacteria</taxon>
        <taxon>Pseudomonadati</taxon>
        <taxon>Pseudomonadota</taxon>
        <taxon>Gammaproteobacteria</taxon>
        <taxon>Vibrionales</taxon>
        <taxon>Vibrionaceae</taxon>
        <taxon>Vibrio</taxon>
    </lineage>
</organism>
<evidence type="ECO:0000313" key="2">
    <source>
        <dbReference type="Proteomes" id="UP000235611"/>
    </source>
</evidence>
<protein>
    <recommendedName>
        <fullName evidence="3">DUF1367 family protein</fullName>
    </recommendedName>
</protein>
<sequence>MAKLSLVVTASKQLAPFSPEDDALLSKRRIGTVIEATFKANRNPQFHRKFMSLLRLGFDYWTPVGGAVSESEKDFLSKYSNWVGNMVGQQDTMRELAGRFIQQVAIKRADYEVEKDFEAYRKAVVAESGYYYIVALPNGTIKKQALSISFASMDEDGFNALYKACFNTVWNQVLQYHFETKQDAYNATQQMLEYT</sequence>
<evidence type="ECO:0000313" key="1">
    <source>
        <dbReference type="EMBL" id="PMP10240.1"/>
    </source>
</evidence>